<gene>
    <name evidence="1" type="ORF">GCM10008023_36080</name>
</gene>
<dbReference type="RefSeq" id="WP_189677409.1">
    <property type="nucleotide sequence ID" value="NZ_BNAQ01000006.1"/>
</dbReference>
<sequence length="139" mass="15639">MTGANRIKHTFRLPPTLSSQLADYARAKRVSQAQIVETAIASFLSPDGSERIEAALGRRLDRMTRQAERLSWRLEVASETLAIFVLSWLTATPPVPEGDRASAEAQAWERWYGLIEIIRSRIETGKGIMEEMSRDIPGR</sequence>
<protein>
    <submittedName>
        <fullName evidence="1">CopG family transcriptional regulator</fullName>
    </submittedName>
</protein>
<keyword evidence="2" id="KW-1185">Reference proteome</keyword>
<evidence type="ECO:0000313" key="1">
    <source>
        <dbReference type="EMBL" id="GHH24188.1"/>
    </source>
</evidence>
<proteinExistence type="predicted"/>
<reference evidence="2" key="1">
    <citation type="journal article" date="2019" name="Int. J. Syst. Evol. Microbiol.">
        <title>The Global Catalogue of Microorganisms (GCM) 10K type strain sequencing project: providing services to taxonomists for standard genome sequencing and annotation.</title>
        <authorList>
            <consortium name="The Broad Institute Genomics Platform"/>
            <consortium name="The Broad Institute Genome Sequencing Center for Infectious Disease"/>
            <person name="Wu L."/>
            <person name="Ma J."/>
        </authorList>
    </citation>
    <scope>NUCLEOTIDE SEQUENCE [LARGE SCALE GENOMIC DNA]</scope>
    <source>
        <strain evidence="2">CGMCC 1.8957</strain>
    </source>
</reference>
<organism evidence="1 2">
    <name type="scientific">Sphingomonas glacialis</name>
    <dbReference type="NCBI Taxonomy" id="658225"/>
    <lineage>
        <taxon>Bacteria</taxon>
        <taxon>Pseudomonadati</taxon>
        <taxon>Pseudomonadota</taxon>
        <taxon>Alphaproteobacteria</taxon>
        <taxon>Sphingomonadales</taxon>
        <taxon>Sphingomonadaceae</taxon>
        <taxon>Sphingomonas</taxon>
    </lineage>
</organism>
<comment type="caution">
    <text evidence="1">The sequence shown here is derived from an EMBL/GenBank/DDBJ whole genome shotgun (WGS) entry which is preliminary data.</text>
</comment>
<dbReference type="EMBL" id="BNAQ01000006">
    <property type="protein sequence ID" value="GHH24188.1"/>
    <property type="molecule type" value="Genomic_DNA"/>
</dbReference>
<accession>A0ABQ3LSP4</accession>
<evidence type="ECO:0000313" key="2">
    <source>
        <dbReference type="Proteomes" id="UP000652430"/>
    </source>
</evidence>
<dbReference type="Proteomes" id="UP000652430">
    <property type="component" value="Unassembled WGS sequence"/>
</dbReference>
<name>A0ABQ3LSP4_9SPHN</name>